<evidence type="ECO:0000256" key="7">
    <source>
        <dbReference type="ARBA" id="ARBA00023027"/>
    </source>
</evidence>
<dbReference type="EMBL" id="MKVH01000013">
    <property type="protein sequence ID" value="OJX59366.1"/>
    <property type="molecule type" value="Genomic_DNA"/>
</dbReference>
<dbReference type="GO" id="GO:0098662">
    <property type="term" value="P:inorganic cation transmembrane transport"/>
    <property type="evidence" value="ECO:0007669"/>
    <property type="project" value="UniProtKB-ARBA"/>
</dbReference>
<name>A0A1M3L2M8_9BACT</name>
<dbReference type="PROSITE" id="PS01099">
    <property type="entry name" value="COMPLEX1_24K"/>
    <property type="match status" value="1"/>
</dbReference>
<dbReference type="NCBIfam" id="TIGR01958">
    <property type="entry name" value="nuoE_fam"/>
    <property type="match status" value="1"/>
</dbReference>
<accession>A0A1M3L2M8</accession>
<dbReference type="InterPro" id="IPR002023">
    <property type="entry name" value="NuoE-like"/>
</dbReference>
<dbReference type="GO" id="GO:0022890">
    <property type="term" value="F:inorganic cation transmembrane transporter activity"/>
    <property type="evidence" value="ECO:0007669"/>
    <property type="project" value="UniProtKB-ARBA"/>
</dbReference>
<feature type="binding site" evidence="9">
    <location>
        <position position="83"/>
    </location>
    <ligand>
        <name>[2Fe-2S] cluster</name>
        <dbReference type="ChEBI" id="CHEBI:190135"/>
    </ligand>
</feature>
<dbReference type="PIRSF" id="PIRSF000216">
    <property type="entry name" value="NADH_DH_24kDa"/>
    <property type="match status" value="1"/>
</dbReference>
<dbReference type="GO" id="GO:0003954">
    <property type="term" value="F:NADH dehydrogenase activity"/>
    <property type="evidence" value="ECO:0007669"/>
    <property type="project" value="TreeGrafter"/>
</dbReference>
<dbReference type="GO" id="GO:0051537">
    <property type="term" value="F:2 iron, 2 sulfur cluster binding"/>
    <property type="evidence" value="ECO:0007669"/>
    <property type="project" value="UniProtKB-KW"/>
</dbReference>
<dbReference type="PANTHER" id="PTHR10371:SF3">
    <property type="entry name" value="NADH DEHYDROGENASE [UBIQUINONE] FLAVOPROTEIN 2, MITOCHONDRIAL"/>
    <property type="match status" value="1"/>
</dbReference>
<evidence type="ECO:0000256" key="5">
    <source>
        <dbReference type="ARBA" id="ARBA00023004"/>
    </source>
</evidence>
<dbReference type="GO" id="GO:0046872">
    <property type="term" value="F:metal ion binding"/>
    <property type="evidence" value="ECO:0007669"/>
    <property type="project" value="UniProtKB-KW"/>
</dbReference>
<organism evidence="10 11">
    <name type="scientific">Candidatus Kapaibacterium thiocyanatum</name>
    <dbReference type="NCBI Taxonomy" id="1895771"/>
    <lineage>
        <taxon>Bacteria</taxon>
        <taxon>Pseudomonadati</taxon>
        <taxon>Candidatus Kapaibacteriota</taxon>
        <taxon>Candidatus Kapaibacteriia</taxon>
        <taxon>Candidatus Kapaibacteriales</taxon>
        <taxon>Candidatus Kapaibacteriaceae</taxon>
        <taxon>Candidatus Kapaibacterium</taxon>
    </lineage>
</organism>
<dbReference type="Gene3D" id="3.40.30.10">
    <property type="entry name" value="Glutaredoxin"/>
    <property type="match status" value="1"/>
</dbReference>
<dbReference type="Pfam" id="PF01257">
    <property type="entry name" value="2Fe-2S_thioredx"/>
    <property type="match status" value="1"/>
</dbReference>
<comment type="caution">
    <text evidence="10">The sequence shown here is derived from an EMBL/GenBank/DDBJ whole genome shotgun (WGS) entry which is preliminary data.</text>
</comment>
<dbReference type="Proteomes" id="UP000184233">
    <property type="component" value="Unassembled WGS sequence"/>
</dbReference>
<comment type="similarity">
    <text evidence="1">Belongs to the complex I 24 kDa subunit family.</text>
</comment>
<feature type="binding site" evidence="9">
    <location>
        <position position="124"/>
    </location>
    <ligand>
        <name>[2Fe-2S] cluster</name>
        <dbReference type="ChEBI" id="CHEBI:190135"/>
    </ligand>
</feature>
<feature type="binding site" evidence="9">
    <location>
        <position position="88"/>
    </location>
    <ligand>
        <name>[2Fe-2S] cluster</name>
        <dbReference type="ChEBI" id="CHEBI:190135"/>
    </ligand>
</feature>
<dbReference type="GO" id="GO:0031090">
    <property type="term" value="C:organelle membrane"/>
    <property type="evidence" value="ECO:0007669"/>
    <property type="project" value="UniProtKB-ARBA"/>
</dbReference>
<comment type="cofactor">
    <cofactor evidence="8">
        <name>[2Fe-2S] cluster</name>
        <dbReference type="ChEBI" id="CHEBI:190135"/>
    </cofactor>
</comment>
<evidence type="ECO:0000313" key="10">
    <source>
        <dbReference type="EMBL" id="OJX59366.1"/>
    </source>
</evidence>
<evidence type="ECO:0000256" key="9">
    <source>
        <dbReference type="PIRSR" id="PIRSR000216-1"/>
    </source>
</evidence>
<feature type="binding site" evidence="9">
    <location>
        <position position="128"/>
    </location>
    <ligand>
        <name>[2Fe-2S] cluster</name>
        <dbReference type="ChEBI" id="CHEBI:190135"/>
    </ligand>
</feature>
<evidence type="ECO:0000256" key="8">
    <source>
        <dbReference type="ARBA" id="ARBA00034078"/>
    </source>
</evidence>
<dbReference type="NCBIfam" id="NF005722">
    <property type="entry name" value="PRK07539.1-2"/>
    <property type="match status" value="1"/>
</dbReference>
<keyword evidence="7" id="KW-0520">NAD</keyword>
<dbReference type="STRING" id="1895771.BGO89_02830"/>
<comment type="cofactor">
    <cofactor evidence="9">
        <name>[2Fe-2S] cluster</name>
        <dbReference type="ChEBI" id="CHEBI:190135"/>
    </cofactor>
    <text evidence="9">Binds 1 [2Fe-2S] cluster.</text>
</comment>
<keyword evidence="4" id="KW-1278">Translocase</keyword>
<evidence type="ECO:0000256" key="1">
    <source>
        <dbReference type="ARBA" id="ARBA00010643"/>
    </source>
</evidence>
<keyword evidence="3 9" id="KW-0479">Metal-binding</keyword>
<dbReference type="AlphaFoldDB" id="A0A1M3L2M8"/>
<dbReference type="SUPFAM" id="SSF52833">
    <property type="entry name" value="Thioredoxin-like"/>
    <property type="match status" value="1"/>
</dbReference>
<sequence>MSIAFTAEELTSIDALKAKYPDPKAAIMPVLWMAQKKWGWLSEDVMRYIGDVMNLPYSHVLGVASFYTMYFKKPMGKHHVQVCTNVSCMLRGGEAIYKHVKERLGIGHNEATSDGTFSLEEVECMGACGGAPMVAINEDFFENATIAQIDQLLAQRK</sequence>
<dbReference type="Gene3D" id="1.10.10.1590">
    <property type="entry name" value="NADH-quinone oxidoreductase subunit E"/>
    <property type="match status" value="1"/>
</dbReference>
<evidence type="ECO:0000256" key="3">
    <source>
        <dbReference type="ARBA" id="ARBA00022723"/>
    </source>
</evidence>
<reference evidence="10 11" key="1">
    <citation type="submission" date="2016-09" db="EMBL/GenBank/DDBJ databases">
        <title>Genome-resolved meta-omics ties microbial dynamics to process performance in biotechnology for thiocyanate degradation.</title>
        <authorList>
            <person name="Kantor R.S."/>
            <person name="Huddy R.J."/>
            <person name="Iyer R."/>
            <person name="Thomas B.C."/>
            <person name="Brown C.T."/>
            <person name="Anantharaman K."/>
            <person name="Tringe S."/>
            <person name="Hettich R.L."/>
            <person name="Harrison S.T."/>
            <person name="Banfield J.F."/>
        </authorList>
    </citation>
    <scope>NUCLEOTIDE SEQUENCE [LARGE SCALE GENOMIC DNA]</scope>
    <source>
        <strain evidence="10">59-99</strain>
    </source>
</reference>
<gene>
    <name evidence="10" type="ORF">BGO89_02830</name>
</gene>
<keyword evidence="5 9" id="KW-0408">Iron</keyword>
<evidence type="ECO:0000256" key="2">
    <source>
        <dbReference type="ARBA" id="ARBA00022714"/>
    </source>
</evidence>
<dbReference type="GO" id="GO:0098796">
    <property type="term" value="C:membrane protein complex"/>
    <property type="evidence" value="ECO:0007669"/>
    <property type="project" value="UniProtKB-ARBA"/>
</dbReference>
<keyword evidence="6 9" id="KW-0411">Iron-sulfur</keyword>
<dbReference type="InterPro" id="IPR042128">
    <property type="entry name" value="NuoE_dom"/>
</dbReference>
<dbReference type="FunFam" id="1.10.10.1590:FF:000001">
    <property type="entry name" value="NADH-quinone oxidoreductase subunit E"/>
    <property type="match status" value="1"/>
</dbReference>
<dbReference type="PANTHER" id="PTHR10371">
    <property type="entry name" value="NADH DEHYDROGENASE UBIQUINONE FLAVOPROTEIN 2, MITOCHONDRIAL"/>
    <property type="match status" value="1"/>
</dbReference>
<dbReference type="InterPro" id="IPR036249">
    <property type="entry name" value="Thioredoxin-like_sf"/>
</dbReference>
<proteinExistence type="inferred from homology"/>
<evidence type="ECO:0000256" key="4">
    <source>
        <dbReference type="ARBA" id="ARBA00022967"/>
    </source>
</evidence>
<dbReference type="GO" id="GO:0031967">
    <property type="term" value="C:organelle envelope"/>
    <property type="evidence" value="ECO:0007669"/>
    <property type="project" value="UniProtKB-ARBA"/>
</dbReference>
<keyword evidence="2 9" id="KW-0001">2Fe-2S</keyword>
<dbReference type="CDD" id="cd03064">
    <property type="entry name" value="TRX_Fd_NuoE"/>
    <property type="match status" value="1"/>
</dbReference>
<dbReference type="GO" id="GO:0022804">
    <property type="term" value="F:active transmembrane transporter activity"/>
    <property type="evidence" value="ECO:0007669"/>
    <property type="project" value="UniProtKB-ARBA"/>
</dbReference>
<evidence type="ECO:0000313" key="11">
    <source>
        <dbReference type="Proteomes" id="UP000184233"/>
    </source>
</evidence>
<dbReference type="InterPro" id="IPR041921">
    <property type="entry name" value="NuoE_N"/>
</dbReference>
<dbReference type="FunFam" id="3.40.30.10:FF:000022">
    <property type="entry name" value="NADH dehydrogenase flavoprotein 2, mitochondrial"/>
    <property type="match status" value="1"/>
</dbReference>
<dbReference type="GO" id="GO:0008324">
    <property type="term" value="F:monoatomic cation transmembrane transporter activity"/>
    <property type="evidence" value="ECO:0007669"/>
    <property type="project" value="UniProtKB-ARBA"/>
</dbReference>
<evidence type="ECO:0000256" key="6">
    <source>
        <dbReference type="ARBA" id="ARBA00023014"/>
    </source>
</evidence>
<dbReference type="GO" id="GO:1902494">
    <property type="term" value="C:catalytic complex"/>
    <property type="evidence" value="ECO:0007669"/>
    <property type="project" value="UniProtKB-ARBA"/>
</dbReference>
<protein>
    <submittedName>
        <fullName evidence="10">NAD(P)H-dependent oxidoreductase subunit E</fullName>
    </submittedName>
</protein>